<dbReference type="InterPro" id="IPR041916">
    <property type="entry name" value="Anti_sigma_zinc_sf"/>
</dbReference>
<proteinExistence type="predicted"/>
<organism evidence="1 2">
    <name type="scientific">Cereibacter changlensis JA139</name>
    <dbReference type="NCBI Taxonomy" id="1188249"/>
    <lineage>
        <taxon>Bacteria</taxon>
        <taxon>Pseudomonadati</taxon>
        <taxon>Pseudomonadota</taxon>
        <taxon>Alphaproteobacteria</taxon>
        <taxon>Rhodobacterales</taxon>
        <taxon>Paracoccaceae</taxon>
        <taxon>Cereibacter</taxon>
    </lineage>
</organism>
<dbReference type="OrthoDB" id="7187254at2"/>
<sequence>MTLLDDPVIAADLAAYVDDQLDPHRRIAVAAHLARNPTLAAEVMGDLRLRDELRLALALTEPRATPATTQAARRLARAMGQDRLMRRLGRIAAVAALFGLGWLAHNGLGPLSVGVINASEPPPAFVEAALSAHTTSRLRIGMESQPEVPDFDPAEIRAATGIVLPEVPAGWTVQDVQVFPSPQGPSVEMSLDAGSLGAVSLFAVRPGRFTVLQPQAALRSGATVAWFQIGEVAHVLVSTEAASAELEAGAELLARTLY</sequence>
<dbReference type="AlphaFoldDB" id="A0A2T4JLV9"/>
<comment type="caution">
    <text evidence="1">The sequence shown here is derived from an EMBL/GenBank/DDBJ whole genome shotgun (WGS) entry which is preliminary data.</text>
</comment>
<dbReference type="EMBL" id="PZKG01000309">
    <property type="protein sequence ID" value="PTE18886.1"/>
    <property type="molecule type" value="Genomic_DNA"/>
</dbReference>
<keyword evidence="2" id="KW-1185">Reference proteome</keyword>
<protein>
    <submittedName>
        <fullName evidence="1">Anti-sigma factor</fullName>
    </submittedName>
</protein>
<reference evidence="1 2" key="1">
    <citation type="submission" date="2018-03" db="EMBL/GenBank/DDBJ databases">
        <title>Cereibacter changlensis.</title>
        <authorList>
            <person name="Meyer T.E."/>
            <person name="Miller S."/>
            <person name="Lodha T."/>
            <person name="Gandham S."/>
            <person name="Chintalapati S."/>
            <person name="Chintalapati V.R."/>
        </authorList>
    </citation>
    <scope>NUCLEOTIDE SEQUENCE [LARGE SCALE GENOMIC DNA]</scope>
    <source>
        <strain evidence="1 2">JA139</strain>
    </source>
</reference>
<dbReference type="Proteomes" id="UP000241010">
    <property type="component" value="Unassembled WGS sequence"/>
</dbReference>
<name>A0A2T4JLV9_9RHOB</name>
<evidence type="ECO:0000313" key="1">
    <source>
        <dbReference type="EMBL" id="PTE18886.1"/>
    </source>
</evidence>
<evidence type="ECO:0000313" key="2">
    <source>
        <dbReference type="Proteomes" id="UP000241010"/>
    </source>
</evidence>
<accession>A0A2T4JLV9</accession>
<gene>
    <name evidence="1" type="ORF">C5F48_23505</name>
</gene>
<dbReference type="Gene3D" id="1.10.10.1320">
    <property type="entry name" value="Anti-sigma factor, zinc-finger domain"/>
    <property type="match status" value="1"/>
</dbReference>
<dbReference type="RefSeq" id="WP_107666093.1">
    <property type="nucleotide sequence ID" value="NZ_PZKG01000309.1"/>
</dbReference>